<dbReference type="InterPro" id="IPR000073">
    <property type="entry name" value="AB_hydrolase_1"/>
</dbReference>
<evidence type="ECO:0000259" key="1">
    <source>
        <dbReference type="Pfam" id="PF12697"/>
    </source>
</evidence>
<dbReference type="PANTHER" id="PTHR43798">
    <property type="entry name" value="MONOACYLGLYCEROL LIPASE"/>
    <property type="match status" value="1"/>
</dbReference>
<reference evidence="2" key="1">
    <citation type="submission" date="2016-03" db="EMBL/GenBank/DDBJ databases">
        <authorList>
            <person name="Ploux O."/>
        </authorList>
    </citation>
    <scope>NUCLEOTIDE SEQUENCE</scope>
    <source>
        <strain evidence="2">UC10</strain>
    </source>
</reference>
<name>A0A1Y5PQD3_9MYCO</name>
<evidence type="ECO:0000313" key="2">
    <source>
        <dbReference type="EMBL" id="SBS78361.1"/>
    </source>
</evidence>
<sequence length="261" mass="28286">MLELIDKGPTTTAPHAPLLFVHGACSSARIWDDHFLDFFADKGFRAIALSLRGHGASSSSKPLKDCSLTDYVDDVHAVAAELGSPPVLIGHSMGCWVVLNYLAKHGASAGILMAPGTPKGLRRWVLHALRRHPWLVLRSNAFGNPVDLFDTPALVREFLFSANTPESTVTSCASRLEPESVRAARETVNQLPDARDITAPLLVLGAGSDGSRVDGDAAAVAKIYQADMEIFPDMGHVMMLEPRWSDVAERIRTWLAGEPQQ</sequence>
<dbReference type="GO" id="GO:0016787">
    <property type="term" value="F:hydrolase activity"/>
    <property type="evidence" value="ECO:0007669"/>
    <property type="project" value="UniProtKB-KW"/>
</dbReference>
<dbReference type="Gene3D" id="3.40.50.1820">
    <property type="entry name" value="alpha/beta hydrolase"/>
    <property type="match status" value="1"/>
</dbReference>
<proteinExistence type="predicted"/>
<dbReference type="Pfam" id="PF12697">
    <property type="entry name" value="Abhydrolase_6"/>
    <property type="match status" value="1"/>
</dbReference>
<dbReference type="PANTHER" id="PTHR43798:SF33">
    <property type="entry name" value="HYDROLASE, PUTATIVE (AFU_ORTHOLOGUE AFUA_2G14860)-RELATED"/>
    <property type="match status" value="1"/>
</dbReference>
<keyword evidence="2" id="KW-0378">Hydrolase</keyword>
<dbReference type="GO" id="GO:0016020">
    <property type="term" value="C:membrane"/>
    <property type="evidence" value="ECO:0007669"/>
    <property type="project" value="TreeGrafter"/>
</dbReference>
<dbReference type="InterPro" id="IPR029058">
    <property type="entry name" value="AB_hydrolase_fold"/>
</dbReference>
<accession>A0A1Y5PQD3</accession>
<dbReference type="SUPFAM" id="SSF53474">
    <property type="entry name" value="alpha/beta-Hydrolases"/>
    <property type="match status" value="1"/>
</dbReference>
<organism evidence="2">
    <name type="scientific">uncultured Mycobacterium sp</name>
    <dbReference type="NCBI Taxonomy" id="171292"/>
    <lineage>
        <taxon>Bacteria</taxon>
        <taxon>Bacillati</taxon>
        <taxon>Actinomycetota</taxon>
        <taxon>Actinomycetes</taxon>
        <taxon>Mycobacteriales</taxon>
        <taxon>Mycobacteriaceae</taxon>
        <taxon>Mycobacterium</taxon>
        <taxon>environmental samples</taxon>
    </lineage>
</organism>
<dbReference type="AlphaFoldDB" id="A0A1Y5PQD3"/>
<dbReference type="InterPro" id="IPR050266">
    <property type="entry name" value="AB_hydrolase_sf"/>
</dbReference>
<feature type="domain" description="AB hydrolase-1" evidence="1">
    <location>
        <begin position="18"/>
        <end position="243"/>
    </location>
</feature>
<dbReference type="EMBL" id="FLQS01000052">
    <property type="protein sequence ID" value="SBS78361.1"/>
    <property type="molecule type" value="Genomic_DNA"/>
</dbReference>
<protein>
    <submittedName>
        <fullName evidence="2">Alpha/beta hydrolase fold protein</fullName>
    </submittedName>
</protein>
<gene>
    <name evidence="2" type="ORF">MHPYR_560007</name>
</gene>